<keyword evidence="4" id="KW-0805">Transcription regulation</keyword>
<evidence type="ECO:0000313" key="11">
    <source>
        <dbReference type="EMBL" id="CCC67048.1"/>
    </source>
</evidence>
<dbReference type="OMA" id="HFEGLGN"/>
<dbReference type="PANTHER" id="PTHR16062">
    <property type="entry name" value="SWI/SNF-RELATED"/>
    <property type="match status" value="1"/>
</dbReference>
<evidence type="ECO:0000256" key="8">
    <source>
        <dbReference type="PROSITE-ProRule" id="PRU00035"/>
    </source>
</evidence>
<feature type="region of interest" description="Disordered" evidence="9">
    <location>
        <begin position="1"/>
        <end position="37"/>
    </location>
</feature>
<proteinExistence type="predicted"/>
<accession>G0V6F6</accession>
<evidence type="ECO:0000256" key="9">
    <source>
        <dbReference type="SAM" id="MobiDB-lite"/>
    </source>
</evidence>
<dbReference type="InterPro" id="IPR001487">
    <property type="entry name" value="Bromodomain"/>
</dbReference>
<dbReference type="GeneID" id="96900533"/>
<dbReference type="InterPro" id="IPR054551">
    <property type="entry name" value="RSC4_Ig-like"/>
</dbReference>
<dbReference type="HOGENOM" id="CLU_441492_0_0_1"/>
<keyword evidence="6" id="KW-0804">Transcription</keyword>
<dbReference type="CDD" id="cd04369">
    <property type="entry name" value="Bromodomain"/>
    <property type="match status" value="2"/>
</dbReference>
<feature type="domain" description="Bromo" evidence="10">
    <location>
        <begin position="216"/>
        <end position="286"/>
    </location>
</feature>
<dbReference type="GO" id="GO:0006337">
    <property type="term" value="P:nucleosome disassembly"/>
    <property type="evidence" value="ECO:0007669"/>
    <property type="project" value="EnsemblFungi"/>
</dbReference>
<keyword evidence="2" id="KW-0677">Repeat</keyword>
<evidence type="ECO:0000313" key="12">
    <source>
        <dbReference type="Proteomes" id="UP000001640"/>
    </source>
</evidence>
<evidence type="ECO:0000256" key="7">
    <source>
        <dbReference type="ARBA" id="ARBA00023242"/>
    </source>
</evidence>
<name>G0V6F6_NAUCA</name>
<feature type="domain" description="Bromo" evidence="10">
    <location>
        <begin position="83"/>
        <end position="154"/>
    </location>
</feature>
<dbReference type="Proteomes" id="UP000001640">
    <property type="component" value="Chromosome 1"/>
</dbReference>
<dbReference type="KEGG" id="ncs:NCAS_0A04900"/>
<dbReference type="SMART" id="SM00297">
    <property type="entry name" value="BROMO"/>
    <property type="match status" value="2"/>
</dbReference>
<gene>
    <name evidence="11" type="primary">NCAS0A04900</name>
    <name evidence="11" type="ordered locus">NCAS_0A04900</name>
</gene>
<dbReference type="GO" id="GO:0140006">
    <property type="term" value="F:histone H3 reader activity"/>
    <property type="evidence" value="ECO:0007669"/>
    <property type="project" value="EnsemblFungi"/>
</dbReference>
<keyword evidence="12" id="KW-1185">Reference proteome</keyword>
<dbReference type="STRING" id="1064592.G0V6F6"/>
<dbReference type="GO" id="GO:0140008">
    <property type="term" value="F:histone H4 reader activity"/>
    <property type="evidence" value="ECO:0007669"/>
    <property type="project" value="EnsemblFungi"/>
</dbReference>
<evidence type="ECO:0000256" key="5">
    <source>
        <dbReference type="ARBA" id="ARBA00023117"/>
    </source>
</evidence>
<dbReference type="GO" id="GO:0006368">
    <property type="term" value="P:transcription elongation by RNA polymerase II"/>
    <property type="evidence" value="ECO:0007669"/>
    <property type="project" value="EnsemblFungi"/>
</dbReference>
<dbReference type="eggNOG" id="KOG1827">
    <property type="taxonomic scope" value="Eukaryota"/>
</dbReference>
<dbReference type="Pfam" id="PF00439">
    <property type="entry name" value="Bromodomain"/>
    <property type="match status" value="2"/>
</dbReference>
<feature type="compositionally biased region" description="Polar residues" evidence="9">
    <location>
        <begin position="539"/>
        <end position="554"/>
    </location>
</feature>
<reference key="2">
    <citation type="submission" date="2011-08" db="EMBL/GenBank/DDBJ databases">
        <title>Genome sequence of Naumovozyma castellii.</title>
        <authorList>
            <person name="Gordon J.L."/>
            <person name="Armisen D."/>
            <person name="Proux-Wera E."/>
            <person name="OhEigeartaigh S.S."/>
            <person name="Byrne K.P."/>
            <person name="Wolfe K.H."/>
        </authorList>
    </citation>
    <scope>NUCLEOTIDE SEQUENCE</scope>
    <source>
        <strain>Type strain:CBS 4309</strain>
    </source>
</reference>
<dbReference type="PROSITE" id="PS50014">
    <property type="entry name" value="BROMODOMAIN_2"/>
    <property type="match status" value="2"/>
</dbReference>
<dbReference type="RefSeq" id="XP_003673435.1">
    <property type="nucleotide sequence ID" value="XM_003673387.1"/>
</dbReference>
<dbReference type="OrthoDB" id="1742084at2759"/>
<evidence type="ECO:0000256" key="3">
    <source>
        <dbReference type="ARBA" id="ARBA00022853"/>
    </source>
</evidence>
<dbReference type="PANTHER" id="PTHR16062:SF13">
    <property type="entry name" value="CHROMATIN STRUCTURE-REMODELING COMPLEX SUBUNIT RSC4"/>
    <property type="match status" value="1"/>
</dbReference>
<organism evidence="11 12">
    <name type="scientific">Naumovozyma castellii</name>
    <name type="common">Yeast</name>
    <name type="synonym">Saccharomyces castellii</name>
    <dbReference type="NCBI Taxonomy" id="27288"/>
    <lineage>
        <taxon>Eukaryota</taxon>
        <taxon>Fungi</taxon>
        <taxon>Dikarya</taxon>
        <taxon>Ascomycota</taxon>
        <taxon>Saccharomycotina</taxon>
        <taxon>Saccharomycetes</taxon>
        <taxon>Saccharomycetales</taxon>
        <taxon>Saccharomycetaceae</taxon>
        <taxon>Naumovozyma</taxon>
    </lineage>
</organism>
<evidence type="ECO:0000256" key="6">
    <source>
        <dbReference type="ARBA" id="ARBA00023163"/>
    </source>
</evidence>
<evidence type="ECO:0000256" key="2">
    <source>
        <dbReference type="ARBA" id="ARBA00022737"/>
    </source>
</evidence>
<evidence type="ECO:0000259" key="10">
    <source>
        <dbReference type="PROSITE" id="PS50014"/>
    </source>
</evidence>
<dbReference type="FunCoup" id="G0V6F6">
    <property type="interactions" value="386"/>
</dbReference>
<reference evidence="12" key="1">
    <citation type="journal article" date="2011" name="Proc. Natl. Acad. Sci. U.S.A.">
        <title>Evolutionary erosion of yeast sex chromosomes by mating-type switching accidents.</title>
        <authorList>
            <person name="Gordon J.L."/>
            <person name="Armisen D."/>
            <person name="Proux-Wera E."/>
            <person name="Oheigeartaigh S.S."/>
            <person name="Byrne K.P."/>
            <person name="Wolfe K.H."/>
        </authorList>
    </citation>
    <scope>NUCLEOTIDE SEQUENCE [LARGE SCALE GENOMIC DNA]</scope>
    <source>
        <strain evidence="12">ATCC 76901 / BCRC 22586 / CBS 4309 / NBRC 1992 / NRRL Y-12630</strain>
    </source>
</reference>
<evidence type="ECO:0000256" key="4">
    <source>
        <dbReference type="ARBA" id="ARBA00023015"/>
    </source>
</evidence>
<keyword evidence="5 8" id="KW-0103">Bromodomain</keyword>
<dbReference type="Gene3D" id="1.20.920.10">
    <property type="entry name" value="Bromodomain-like"/>
    <property type="match status" value="2"/>
</dbReference>
<dbReference type="InParanoid" id="G0V6F6"/>
<dbReference type="PROSITE" id="PS00633">
    <property type="entry name" value="BROMODOMAIN_1"/>
    <property type="match status" value="1"/>
</dbReference>
<dbReference type="EMBL" id="HE576752">
    <property type="protein sequence ID" value="CCC67048.1"/>
    <property type="molecule type" value="Genomic_DNA"/>
</dbReference>
<evidence type="ECO:0000256" key="1">
    <source>
        <dbReference type="ARBA" id="ARBA00004123"/>
    </source>
</evidence>
<protein>
    <recommendedName>
        <fullName evidence="10">Bromo domain-containing protein</fullName>
    </recommendedName>
</protein>
<sequence>MPPRKRKITNDETENVGATVDDTQPTPRKYLPGKRPRHLDDVESVDYLKPLDPESELFQNNAEWTIPKFNTFVNYALDTLSETYKDIFKDFIKLPSRKFHPQYYYKIENPISINEIKSRDYETDKEEGIRNFLLDVELLAKNCDSFNEPDSLIVKNAFQTVLFIKFEVLRAKNAKRNFLINEDIRSRLLKHLQKLMDATEKQIDKALGEPFKDSDNTVKLSDPFMELVDRDTLPEYYEAIHKPMALNIIKTNLESGVYVRLYDFIIDVDLVFQNALIFNDPSSLIYQDAKKLSKYFNHLIETQIFTELEDAKERGELTLTIESGDYENYLTTLETPADLMNTEGQSSDNEENAATNDGHKVEVEDDYDFNHFESLGNGYTKTLLTEDYLLNPKGRLQKEQSLPKRQSIVDVKEEGETPIVPKYNILKSLQNDQVSEQYTVEKKPYKMIRELSLYASKGFYDHSVHPTPGTRPSTQENWFEYTFLGDKLSQNENSYSFQLDPQQVFLSVRAMLNSSNWETSLIVNKEQVKAVNSTSAITPTSYLNPQSPPQSTNGVKKEEDTGPEKYEFKLAEGLNALEYTCYDTAGGAKEVFKFWINSLP</sequence>
<dbReference type="AlphaFoldDB" id="G0V6F6"/>
<dbReference type="GO" id="GO:0003682">
    <property type="term" value="F:chromatin binding"/>
    <property type="evidence" value="ECO:0007669"/>
    <property type="project" value="TreeGrafter"/>
</dbReference>
<keyword evidence="7" id="KW-0539">Nucleus</keyword>
<dbReference type="InterPro" id="IPR037382">
    <property type="entry name" value="Rsc/polybromo"/>
</dbReference>
<dbReference type="InterPro" id="IPR018359">
    <property type="entry name" value="Bromodomain_CS"/>
</dbReference>
<comment type="subcellular location">
    <subcellularLocation>
        <location evidence="1">Nucleus</location>
    </subcellularLocation>
</comment>
<dbReference type="Pfam" id="PF24189">
    <property type="entry name" value="Ig_RSC4"/>
    <property type="match status" value="1"/>
</dbReference>
<dbReference type="InterPro" id="IPR036427">
    <property type="entry name" value="Bromodomain-like_sf"/>
</dbReference>
<keyword evidence="3" id="KW-0156">Chromatin regulator</keyword>
<feature type="region of interest" description="Disordered" evidence="9">
    <location>
        <begin position="539"/>
        <end position="562"/>
    </location>
</feature>
<dbReference type="SUPFAM" id="SSF47370">
    <property type="entry name" value="Bromodomain"/>
    <property type="match status" value="2"/>
</dbReference>
<dbReference type="PRINTS" id="PR00503">
    <property type="entry name" value="BROMODOMAIN"/>
</dbReference>
<dbReference type="GO" id="GO:0016586">
    <property type="term" value="C:RSC-type complex"/>
    <property type="evidence" value="ECO:0007669"/>
    <property type="project" value="EnsemblFungi"/>
</dbReference>